<accession>A0ABQ6WKZ3</accession>
<evidence type="ECO:0000256" key="1">
    <source>
        <dbReference type="SAM" id="Phobius"/>
    </source>
</evidence>
<feature type="transmembrane region" description="Helical" evidence="1">
    <location>
        <begin position="6"/>
        <end position="26"/>
    </location>
</feature>
<evidence type="ECO:0000313" key="3">
    <source>
        <dbReference type="Proteomes" id="UP000325395"/>
    </source>
</evidence>
<proteinExistence type="predicted"/>
<keyword evidence="1" id="KW-1133">Transmembrane helix</keyword>
<evidence type="ECO:0000313" key="2">
    <source>
        <dbReference type="EMBL" id="KAE8417780.1"/>
    </source>
</evidence>
<reference evidence="2 3" key="1">
    <citation type="submission" date="2019-04" db="EMBL/GenBank/DDBJ databases">
        <authorList>
            <consortium name="DOE Joint Genome Institute"/>
            <person name="Mondo S."/>
            <person name="Kjaerbolling I."/>
            <person name="Vesth T."/>
            <person name="Frisvad J.C."/>
            <person name="Nybo J.L."/>
            <person name="Theobald S."/>
            <person name="Kildgaard S."/>
            <person name="Isbrandt T."/>
            <person name="Kuo A."/>
            <person name="Sato A."/>
            <person name="Lyhne E.K."/>
            <person name="Kogle M.E."/>
            <person name="Wiebenga A."/>
            <person name="Kun R.S."/>
            <person name="Lubbers R.J."/>
            <person name="Makela M.R."/>
            <person name="Barry K."/>
            <person name="Chovatia M."/>
            <person name="Clum A."/>
            <person name="Daum C."/>
            <person name="Haridas S."/>
            <person name="He G."/>
            <person name="LaButti K."/>
            <person name="Lipzen A."/>
            <person name="Riley R."/>
            <person name="Salamov A."/>
            <person name="Simmons B.A."/>
            <person name="Magnuson J.K."/>
            <person name="Henrissat B."/>
            <person name="Mortensen U.H."/>
            <person name="Larsen T.O."/>
            <person name="Devries R.P."/>
            <person name="Grigoriev I.V."/>
            <person name="Machida M."/>
            <person name="Baker S.E."/>
            <person name="Andersen M.R."/>
            <person name="Cantor M.N."/>
            <person name="Hua S.X."/>
        </authorList>
    </citation>
    <scope>NUCLEOTIDE SEQUENCE [LARGE SCALE GENOMIC DNA]</scope>
    <source>
        <strain evidence="2 3">CBS 117616</strain>
    </source>
</reference>
<feature type="transmembrane region" description="Helical" evidence="1">
    <location>
        <begin position="91"/>
        <end position="111"/>
    </location>
</feature>
<name>A0ABQ6WKZ3_9EURO</name>
<organism evidence="2 3">
    <name type="scientific">Aspergillus pseudocaelatus</name>
    <dbReference type="NCBI Taxonomy" id="1825620"/>
    <lineage>
        <taxon>Eukaryota</taxon>
        <taxon>Fungi</taxon>
        <taxon>Dikarya</taxon>
        <taxon>Ascomycota</taxon>
        <taxon>Pezizomycotina</taxon>
        <taxon>Eurotiomycetes</taxon>
        <taxon>Eurotiomycetidae</taxon>
        <taxon>Eurotiales</taxon>
        <taxon>Aspergillaceae</taxon>
        <taxon>Aspergillus</taxon>
        <taxon>Aspergillus subgen. Circumdati</taxon>
    </lineage>
</organism>
<protein>
    <submittedName>
        <fullName evidence="2">Uncharacterized protein</fullName>
    </submittedName>
</protein>
<dbReference type="EMBL" id="ML735734">
    <property type="protein sequence ID" value="KAE8417780.1"/>
    <property type="molecule type" value="Genomic_DNA"/>
</dbReference>
<gene>
    <name evidence="2" type="ORF">BDV36DRAFT_171939</name>
</gene>
<keyword evidence="3" id="KW-1185">Reference proteome</keyword>
<keyword evidence="1" id="KW-0472">Membrane</keyword>
<sequence>MYPVQRPVIQIWPSCYIIIVVISSLVPCRTRDESQEDEPISGCPHSPFGVIQKPLSSLHHPLLTLGPFPQSTDPLLQYCTIREILSTTARLSAWVFLQFLAAISLFPTIALNPLRLLLCPLG</sequence>
<keyword evidence="1" id="KW-0812">Transmembrane</keyword>
<dbReference type="Proteomes" id="UP000325395">
    <property type="component" value="Unassembled WGS sequence"/>
</dbReference>